<gene>
    <name evidence="13" type="ORF">CHILSU_LOCUS5943</name>
</gene>
<feature type="signal peptide" evidence="10">
    <location>
        <begin position="1"/>
        <end position="16"/>
    </location>
</feature>
<keyword evidence="7 10" id="KW-0732">Signal</keyword>
<evidence type="ECO:0000256" key="4">
    <source>
        <dbReference type="ARBA" id="ARBA00012784"/>
    </source>
</evidence>
<evidence type="ECO:0000256" key="3">
    <source>
        <dbReference type="ARBA" id="ARBA00006083"/>
    </source>
</evidence>
<evidence type="ECO:0000256" key="8">
    <source>
        <dbReference type="ARBA" id="ARBA00022801"/>
    </source>
</evidence>
<dbReference type="PANTHER" id="PTHR11409:SF39">
    <property type="entry name" value="ADENOSINE DEAMINASE 2"/>
    <property type="match status" value="1"/>
</dbReference>
<dbReference type="InterPro" id="IPR032466">
    <property type="entry name" value="Metal_Hydrolase"/>
</dbReference>
<organism evidence="13 14">
    <name type="scientific">Chilo suppressalis</name>
    <name type="common">Asiatic rice borer moth</name>
    <dbReference type="NCBI Taxonomy" id="168631"/>
    <lineage>
        <taxon>Eukaryota</taxon>
        <taxon>Metazoa</taxon>
        <taxon>Ecdysozoa</taxon>
        <taxon>Arthropoda</taxon>
        <taxon>Hexapoda</taxon>
        <taxon>Insecta</taxon>
        <taxon>Pterygota</taxon>
        <taxon>Neoptera</taxon>
        <taxon>Endopterygota</taxon>
        <taxon>Lepidoptera</taxon>
        <taxon>Glossata</taxon>
        <taxon>Ditrysia</taxon>
        <taxon>Pyraloidea</taxon>
        <taxon>Crambidae</taxon>
        <taxon>Crambinae</taxon>
        <taxon>Chilo</taxon>
    </lineage>
</organism>
<reference evidence="13" key="1">
    <citation type="submission" date="2021-12" db="EMBL/GenBank/DDBJ databases">
        <authorList>
            <person name="King R."/>
        </authorList>
    </citation>
    <scope>NUCLEOTIDE SEQUENCE</scope>
</reference>
<dbReference type="Pfam" id="PF08451">
    <property type="entry name" value="A_deaminase_N"/>
    <property type="match status" value="1"/>
</dbReference>
<accession>A0ABN8B1A7</accession>
<evidence type="ECO:0000256" key="7">
    <source>
        <dbReference type="ARBA" id="ARBA00022729"/>
    </source>
</evidence>
<keyword evidence="8" id="KW-0378">Hydrolase</keyword>
<dbReference type="EMBL" id="OU963914">
    <property type="protein sequence ID" value="CAH0402697.1"/>
    <property type="molecule type" value="Genomic_DNA"/>
</dbReference>
<evidence type="ECO:0000256" key="10">
    <source>
        <dbReference type="SAM" id="SignalP"/>
    </source>
</evidence>
<evidence type="ECO:0000313" key="13">
    <source>
        <dbReference type="EMBL" id="CAH0402697.1"/>
    </source>
</evidence>
<feature type="domain" description="Adenosine/AMP deaminase N-terminal" evidence="12">
    <location>
        <begin position="18"/>
        <end position="94"/>
    </location>
</feature>
<evidence type="ECO:0000313" key="14">
    <source>
        <dbReference type="Proteomes" id="UP001153292"/>
    </source>
</evidence>
<evidence type="ECO:0000256" key="6">
    <source>
        <dbReference type="ARBA" id="ARBA00022723"/>
    </source>
</evidence>
<dbReference type="Gene3D" id="3.20.20.140">
    <property type="entry name" value="Metal-dependent hydrolases"/>
    <property type="match status" value="1"/>
</dbReference>
<evidence type="ECO:0000256" key="5">
    <source>
        <dbReference type="ARBA" id="ARBA00022525"/>
    </source>
</evidence>
<evidence type="ECO:0000259" key="12">
    <source>
        <dbReference type="Pfam" id="PF08451"/>
    </source>
</evidence>
<evidence type="ECO:0000256" key="1">
    <source>
        <dbReference type="ARBA" id="ARBA00001947"/>
    </source>
</evidence>
<feature type="domain" description="Adenosine deaminase" evidence="11">
    <location>
        <begin position="189"/>
        <end position="481"/>
    </location>
</feature>
<dbReference type="PANTHER" id="PTHR11409">
    <property type="entry name" value="ADENOSINE DEAMINASE"/>
    <property type="match status" value="1"/>
</dbReference>
<dbReference type="InterPro" id="IPR006330">
    <property type="entry name" value="Ado/ade_deaminase"/>
</dbReference>
<keyword evidence="6" id="KW-0479">Metal-binding</keyword>
<feature type="chain" id="PRO_5046103330" description="adenosine deaminase" evidence="10">
    <location>
        <begin position="17"/>
        <end position="498"/>
    </location>
</feature>
<evidence type="ECO:0000256" key="2">
    <source>
        <dbReference type="ARBA" id="ARBA00004613"/>
    </source>
</evidence>
<protein>
    <recommendedName>
        <fullName evidence="4">adenosine deaminase</fullName>
        <ecNumber evidence="4">3.5.4.4</ecNumber>
    </recommendedName>
</protein>
<dbReference type="InterPro" id="IPR013659">
    <property type="entry name" value="A_deaminase_N"/>
</dbReference>
<dbReference type="Proteomes" id="UP001153292">
    <property type="component" value="Chromosome 21"/>
</dbReference>
<comment type="similarity">
    <text evidence="3">Belongs to the metallo-dependent hydrolases superfamily. Adenosine and AMP deaminases family. ADGF subfamily.</text>
</comment>
<comment type="subcellular location">
    <subcellularLocation>
        <location evidence="2">Secreted</location>
    </subcellularLocation>
</comment>
<dbReference type="EC" id="3.5.4.4" evidence="4"/>
<keyword evidence="14" id="KW-1185">Reference proteome</keyword>
<evidence type="ECO:0000259" key="11">
    <source>
        <dbReference type="Pfam" id="PF00962"/>
    </source>
</evidence>
<sequence>MMRLQIFFSIFTSVICLDETYQNKRAKLLSDEFKLTLGGSLNLTDKEGEVNKCLMQYKNKELNYAFDHPEYYNLSHHFFTYKKKIRESKVYQIIKDLPKGAVLHVHDMGILGPDYLMNVTYMDKLYVCLSYPVQLRFAEKTPKLSCASSWQLMSEARRKTTNVTKFDLELRKLFTIVVDNPDVVYPSITQSWDVFMKYFLTVSQMLSHRPVWEQYFYDALKKFREDNIMYVEVRSILPNLYELDGTTYGQIVTAKAYRKAINRFMKDYPDFIGAKLIYAPPRKVDTEAVKIDLDLALEIKHNMPEHFAGFDLVGQEDKGKPLKDFVPQLETTAKELNYFFHAGETDWYGSLTDENLVDAILLGAKRLGHAYALPKHPLLMKEVIKNNIGLEVNVVSNTVLSLVRDLRNHPLSVFFANDLPVVLSSDDPGAWEADPITDDFYVAFMGVASKQSDLRMLKKLALNSLEYSALDNQSKNEALKRFNRKWDEFMKKFKCSSY</sequence>
<dbReference type="InterPro" id="IPR006331">
    <property type="entry name" value="ADGF"/>
</dbReference>
<dbReference type="SUPFAM" id="SSF51556">
    <property type="entry name" value="Metallo-dependent hydrolases"/>
    <property type="match status" value="1"/>
</dbReference>
<dbReference type="InterPro" id="IPR001365">
    <property type="entry name" value="A_deaminase_dom"/>
</dbReference>
<name>A0ABN8B1A7_CHISP</name>
<comment type="cofactor">
    <cofactor evidence="1">
        <name>Zn(2+)</name>
        <dbReference type="ChEBI" id="CHEBI:29105"/>
    </cofactor>
</comment>
<keyword evidence="5" id="KW-0964">Secreted</keyword>
<evidence type="ECO:0000256" key="9">
    <source>
        <dbReference type="ARBA" id="ARBA00047764"/>
    </source>
</evidence>
<dbReference type="NCBIfam" id="TIGR01431">
    <property type="entry name" value="adm_rel"/>
    <property type="match status" value="1"/>
</dbReference>
<comment type="catalytic activity">
    <reaction evidence="9">
        <text>adenosine + H2O + H(+) = inosine + NH4(+)</text>
        <dbReference type="Rhea" id="RHEA:24408"/>
        <dbReference type="ChEBI" id="CHEBI:15377"/>
        <dbReference type="ChEBI" id="CHEBI:15378"/>
        <dbReference type="ChEBI" id="CHEBI:16335"/>
        <dbReference type="ChEBI" id="CHEBI:17596"/>
        <dbReference type="ChEBI" id="CHEBI:28938"/>
        <dbReference type="EC" id="3.5.4.4"/>
    </reaction>
</comment>
<dbReference type="Pfam" id="PF00962">
    <property type="entry name" value="A_deaminase"/>
    <property type="match status" value="1"/>
</dbReference>
<proteinExistence type="inferred from homology"/>